<proteinExistence type="predicted"/>
<accession>A0AC35GHE5</accession>
<organism evidence="1 2">
    <name type="scientific">Panagrolaimus sp. PS1159</name>
    <dbReference type="NCBI Taxonomy" id="55785"/>
    <lineage>
        <taxon>Eukaryota</taxon>
        <taxon>Metazoa</taxon>
        <taxon>Ecdysozoa</taxon>
        <taxon>Nematoda</taxon>
        <taxon>Chromadorea</taxon>
        <taxon>Rhabditida</taxon>
        <taxon>Tylenchina</taxon>
        <taxon>Panagrolaimomorpha</taxon>
        <taxon>Panagrolaimoidea</taxon>
        <taxon>Panagrolaimidae</taxon>
        <taxon>Panagrolaimus</taxon>
    </lineage>
</organism>
<reference evidence="2" key="1">
    <citation type="submission" date="2022-11" db="UniProtKB">
        <authorList>
            <consortium name="WormBaseParasite"/>
        </authorList>
    </citation>
    <scope>IDENTIFICATION</scope>
</reference>
<protein>
    <submittedName>
        <fullName evidence="2">Uncharacterized protein</fullName>
    </submittedName>
</protein>
<name>A0AC35GHE5_9BILA</name>
<dbReference type="Proteomes" id="UP000887580">
    <property type="component" value="Unplaced"/>
</dbReference>
<sequence length="45" mass="5186">MILIYQVVNFIAGIVTAAWSFACQDPMPLMVFFCFHFLALEVQFL</sequence>
<evidence type="ECO:0000313" key="2">
    <source>
        <dbReference type="WBParaSite" id="PS1159_v2.g515.t1"/>
    </source>
</evidence>
<evidence type="ECO:0000313" key="1">
    <source>
        <dbReference type="Proteomes" id="UP000887580"/>
    </source>
</evidence>
<dbReference type="WBParaSite" id="PS1159_v2.g515.t1">
    <property type="protein sequence ID" value="PS1159_v2.g515.t1"/>
    <property type="gene ID" value="PS1159_v2.g515"/>
</dbReference>